<evidence type="ECO:0000256" key="1">
    <source>
        <dbReference type="ARBA" id="ARBA00022741"/>
    </source>
</evidence>
<dbReference type="Pfam" id="PF04408">
    <property type="entry name" value="WHD_HA2"/>
    <property type="match status" value="1"/>
</dbReference>
<dbReference type="InterPro" id="IPR007502">
    <property type="entry name" value="Helicase-assoc_dom"/>
</dbReference>
<evidence type="ECO:0000313" key="6">
    <source>
        <dbReference type="EMBL" id="CAG7718391.1"/>
    </source>
</evidence>
<dbReference type="PANTHER" id="PTHR18934">
    <property type="entry name" value="ATP-DEPENDENT RNA HELICASE"/>
    <property type="match status" value="1"/>
</dbReference>
<evidence type="ECO:0000259" key="5">
    <source>
        <dbReference type="SMART" id="SM00847"/>
    </source>
</evidence>
<accession>A0A8J2JF02</accession>
<reference evidence="6" key="1">
    <citation type="submission" date="2021-06" db="EMBL/GenBank/DDBJ databases">
        <authorList>
            <person name="Hodson N. C."/>
            <person name="Mongue J. A."/>
            <person name="Jaron S. K."/>
        </authorList>
    </citation>
    <scope>NUCLEOTIDE SEQUENCE</scope>
</reference>
<protein>
    <recommendedName>
        <fullName evidence="5">Helicase-associated domain-containing protein</fullName>
    </recommendedName>
</protein>
<dbReference type="AlphaFoldDB" id="A0A8J2JF02"/>
<dbReference type="InterPro" id="IPR056382">
    <property type="entry name" value="DHX34_Znf-C2H2"/>
</dbReference>
<dbReference type="GO" id="GO:0003723">
    <property type="term" value="F:RNA binding"/>
    <property type="evidence" value="ECO:0007669"/>
    <property type="project" value="TreeGrafter"/>
</dbReference>
<sequence>MQRLKEFWISKASAEQRKGRAGRTGPGVCYRLYAEAEYQELQAYSTPEIQRVPLDSLLLQMIALGIPDCRKFPFIEPPTLESIESSIMRLKEQAALTEDEKLTPIGQTLSQLPVDVTIGKMLIMGTVFDHIDAVLSLAAALSVQSPFTNWAHRDPDCVAARKTLDSDHGDPLTLLNAYRAWLEEKADSNSNSKKWCKKRGFEEQRFYEMTKLRQQFKSLLTDSKLIKDTRADTANMSSQERSLRHGELKQLRMLKKEFHQTVTRKKKILKLSEGDYIQENEDELEDDEIDIRDVEFRMRNDSREVKNLLHQSTPYGYEDLTMLKVILASGLYPQLGIPDDFNKYKSDADQMFHTRGKGFTVLHPMSIFANQPDVLKLNESDIIMVQHMNTKLPIASKHQILFFLTLLETNKPYLMNTFRMPAIQTLLLFAHSIDTDPTFTRIVFDSWIEVEFADAAAARTMIITSFELRNAWTQLLARRLSQGEEPLSKLDTKQGRELGFGLVSFLRSEAFYTIKRLLAADQKDLYDRHFNPFMPDAGINFEADWDISVNALKGGVSLASFFTYGCLYGEIPDPDEWVCPVCSLNIMASPLELLLHQAQCRLTKLKESESQFEEEELKARPFSKAYYCNDCSKHLHLTPIEILRHKKSHQAGGNTVQKIKS</sequence>
<dbReference type="OrthoDB" id="3363059at2759"/>
<dbReference type="PANTHER" id="PTHR18934:SF221">
    <property type="entry name" value="ATP-DEPENDENT RNA HELICASE DHX34-RELATED"/>
    <property type="match status" value="1"/>
</dbReference>
<dbReference type="SMART" id="SM00847">
    <property type="entry name" value="HA2"/>
    <property type="match status" value="1"/>
</dbReference>
<dbReference type="FunFam" id="1.20.120.1080:FF:000005">
    <property type="entry name" value="ATP-dependent helicase HrpA"/>
    <property type="match status" value="1"/>
</dbReference>
<gene>
    <name evidence="6" type="ORF">AFUS01_LOCUS7784</name>
</gene>
<evidence type="ECO:0000313" key="7">
    <source>
        <dbReference type="Proteomes" id="UP000708208"/>
    </source>
</evidence>
<evidence type="ECO:0000256" key="2">
    <source>
        <dbReference type="ARBA" id="ARBA00022801"/>
    </source>
</evidence>
<dbReference type="Proteomes" id="UP000708208">
    <property type="component" value="Unassembled WGS sequence"/>
</dbReference>
<dbReference type="InterPro" id="IPR011709">
    <property type="entry name" value="DEAD-box_helicase_OB_fold"/>
</dbReference>
<dbReference type="Pfam" id="PF21010">
    <property type="entry name" value="HA2_C"/>
    <property type="match status" value="1"/>
</dbReference>
<keyword evidence="1" id="KW-0547">Nucleotide-binding</keyword>
<keyword evidence="3" id="KW-0347">Helicase</keyword>
<proteinExistence type="predicted"/>
<organism evidence="6 7">
    <name type="scientific">Allacma fusca</name>
    <dbReference type="NCBI Taxonomy" id="39272"/>
    <lineage>
        <taxon>Eukaryota</taxon>
        <taxon>Metazoa</taxon>
        <taxon>Ecdysozoa</taxon>
        <taxon>Arthropoda</taxon>
        <taxon>Hexapoda</taxon>
        <taxon>Collembola</taxon>
        <taxon>Symphypleona</taxon>
        <taxon>Sminthuridae</taxon>
        <taxon>Allacma</taxon>
    </lineage>
</organism>
<keyword evidence="7" id="KW-1185">Reference proteome</keyword>
<keyword evidence="2" id="KW-0378">Hydrolase</keyword>
<keyword evidence="4" id="KW-0067">ATP-binding</keyword>
<dbReference type="EMBL" id="CAJVCH010053144">
    <property type="protein sequence ID" value="CAG7718391.1"/>
    <property type="molecule type" value="Genomic_DNA"/>
</dbReference>
<name>A0A8J2JF02_9HEXA</name>
<dbReference type="Pfam" id="PF24485">
    <property type="entry name" value="zf-C2H2_DHX34"/>
    <property type="match status" value="1"/>
</dbReference>
<evidence type="ECO:0000256" key="4">
    <source>
        <dbReference type="ARBA" id="ARBA00022840"/>
    </source>
</evidence>
<dbReference type="GO" id="GO:0005524">
    <property type="term" value="F:ATP binding"/>
    <property type="evidence" value="ECO:0007669"/>
    <property type="project" value="UniProtKB-KW"/>
</dbReference>
<feature type="domain" description="Helicase-associated" evidence="5">
    <location>
        <begin position="85"/>
        <end position="175"/>
    </location>
</feature>
<dbReference type="Pfam" id="PF07717">
    <property type="entry name" value="OB_NTP_bind"/>
    <property type="match status" value="1"/>
</dbReference>
<dbReference type="GO" id="GO:0016787">
    <property type="term" value="F:hydrolase activity"/>
    <property type="evidence" value="ECO:0007669"/>
    <property type="project" value="UniProtKB-KW"/>
</dbReference>
<comment type="caution">
    <text evidence="6">The sequence shown here is derived from an EMBL/GenBank/DDBJ whole genome shotgun (WGS) entry which is preliminary data.</text>
</comment>
<dbReference type="InterPro" id="IPR048333">
    <property type="entry name" value="HA2_WH"/>
</dbReference>
<evidence type="ECO:0000256" key="3">
    <source>
        <dbReference type="ARBA" id="ARBA00022806"/>
    </source>
</evidence>
<dbReference type="GO" id="GO:0004386">
    <property type="term" value="F:helicase activity"/>
    <property type="evidence" value="ECO:0007669"/>
    <property type="project" value="UniProtKB-KW"/>
</dbReference>